<evidence type="ECO:0000313" key="4">
    <source>
        <dbReference type="Proteomes" id="UP000199679"/>
    </source>
</evidence>
<organism evidence="3 4">
    <name type="scientific">Mucilaginibacter mallensis</name>
    <dbReference type="NCBI Taxonomy" id="652787"/>
    <lineage>
        <taxon>Bacteria</taxon>
        <taxon>Pseudomonadati</taxon>
        <taxon>Bacteroidota</taxon>
        <taxon>Sphingobacteriia</taxon>
        <taxon>Sphingobacteriales</taxon>
        <taxon>Sphingobacteriaceae</taxon>
        <taxon>Mucilaginibacter</taxon>
    </lineage>
</organism>
<dbReference type="AlphaFoldDB" id="A0A1H1SVS7"/>
<gene>
    <name evidence="3" type="ORF">SAMN05216490_1306</name>
</gene>
<evidence type="ECO:0000256" key="1">
    <source>
        <dbReference type="SAM" id="SignalP"/>
    </source>
</evidence>
<proteinExistence type="predicted"/>
<sequence length="203" mass="21938">MKTKVFTLIAIAALAFGTVNFTNAATVKNNKEVSTTLTSVSKINNIEVRGNVEVFVSDGSADAVKVYNRYYGENAVVQNVNGTLRISSYKAEKLVVWVTAKDLRGISAYDNSVVKSFGKLAEIGLDVALYDNASAQLDLDAYSANINVNDHAKADLAGNVSECDLKYSNITTVNQSQLVAEHLTKTVKVIKAHKTQSDELAEL</sequence>
<protein>
    <recommendedName>
        <fullName evidence="2">Putative auto-transporter adhesin head GIN domain-containing protein</fullName>
    </recommendedName>
</protein>
<dbReference type="Proteomes" id="UP000199679">
    <property type="component" value="Chromosome I"/>
</dbReference>
<evidence type="ECO:0000259" key="2">
    <source>
        <dbReference type="Pfam" id="PF10988"/>
    </source>
</evidence>
<dbReference type="EMBL" id="LT629740">
    <property type="protein sequence ID" value="SDS52147.1"/>
    <property type="molecule type" value="Genomic_DNA"/>
</dbReference>
<keyword evidence="4" id="KW-1185">Reference proteome</keyword>
<feature type="signal peptide" evidence="1">
    <location>
        <begin position="1"/>
        <end position="24"/>
    </location>
</feature>
<feature type="chain" id="PRO_5009260492" description="Putative auto-transporter adhesin head GIN domain-containing protein" evidence="1">
    <location>
        <begin position="25"/>
        <end position="203"/>
    </location>
</feature>
<dbReference type="Gene3D" id="2.160.20.120">
    <property type="match status" value="1"/>
</dbReference>
<keyword evidence="1" id="KW-0732">Signal</keyword>
<dbReference type="OrthoDB" id="796727at2"/>
<evidence type="ECO:0000313" key="3">
    <source>
        <dbReference type="EMBL" id="SDS52147.1"/>
    </source>
</evidence>
<dbReference type="RefSeq" id="WP_157682066.1">
    <property type="nucleotide sequence ID" value="NZ_LT629740.1"/>
</dbReference>
<reference evidence="3 4" key="1">
    <citation type="submission" date="2016-10" db="EMBL/GenBank/DDBJ databases">
        <authorList>
            <person name="de Groot N.N."/>
        </authorList>
    </citation>
    <scope>NUCLEOTIDE SEQUENCE [LARGE SCALE GENOMIC DNA]</scope>
    <source>
        <strain evidence="3 4">MP1X4</strain>
    </source>
</reference>
<name>A0A1H1SVS7_MUCMA</name>
<feature type="domain" description="Putative auto-transporter adhesin head GIN" evidence="2">
    <location>
        <begin position="44"/>
        <end position="184"/>
    </location>
</feature>
<dbReference type="Pfam" id="PF10988">
    <property type="entry name" value="DUF2807"/>
    <property type="match status" value="1"/>
</dbReference>
<dbReference type="InterPro" id="IPR021255">
    <property type="entry name" value="DUF2807"/>
</dbReference>
<accession>A0A1H1SVS7</accession>